<gene>
    <name evidence="6" type="primary">nop9</name>
</gene>
<accession>A0A674MX92</accession>
<dbReference type="GO" id="GO:0000480">
    <property type="term" value="P:endonucleolytic cleavage in 5'-ETS of tricistronic rRNA transcript (SSU-rRNA, 5.8S rRNA, LSU-rRNA)"/>
    <property type="evidence" value="ECO:0007669"/>
    <property type="project" value="TreeGrafter"/>
</dbReference>
<dbReference type="SUPFAM" id="SSF48371">
    <property type="entry name" value="ARM repeat"/>
    <property type="match status" value="2"/>
</dbReference>
<feature type="repeat" description="Pumilio" evidence="3">
    <location>
        <begin position="491"/>
        <end position="526"/>
    </location>
</feature>
<dbReference type="AlphaFoldDB" id="A0A674MX92"/>
<dbReference type="InterPro" id="IPR001313">
    <property type="entry name" value="Pumilio_RNA-bd_rpt"/>
</dbReference>
<reference evidence="6" key="3">
    <citation type="submission" date="2025-09" db="UniProtKB">
        <authorList>
            <consortium name="Ensembl"/>
        </authorList>
    </citation>
    <scope>IDENTIFICATION</scope>
</reference>
<keyword evidence="7" id="KW-1185">Reference proteome</keyword>
<dbReference type="Ensembl" id="ENSTRUT00000087847.1">
    <property type="protein sequence ID" value="ENSTRUP00000065819.1"/>
    <property type="gene ID" value="ENSTRUG00000000297.3"/>
</dbReference>
<feature type="repeat" description="Pumilio" evidence="3">
    <location>
        <begin position="454"/>
        <end position="490"/>
    </location>
</feature>
<feature type="compositionally biased region" description="Basic and acidic residues" evidence="4">
    <location>
        <begin position="1"/>
        <end position="10"/>
    </location>
</feature>
<dbReference type="GO" id="GO:0003723">
    <property type="term" value="F:RNA binding"/>
    <property type="evidence" value="ECO:0007669"/>
    <property type="project" value="InterPro"/>
</dbReference>
<dbReference type="PANTHER" id="PTHR13102">
    <property type="entry name" value="NUCLEOLAR PROTEIN 9"/>
    <property type="match status" value="1"/>
</dbReference>
<evidence type="ECO:0000313" key="6">
    <source>
        <dbReference type="Ensembl" id="ENSTRUP00000065819.1"/>
    </source>
</evidence>
<dbReference type="PROSITE" id="PS50302">
    <property type="entry name" value="PUM"/>
    <property type="match status" value="3"/>
</dbReference>
<evidence type="ECO:0000256" key="2">
    <source>
        <dbReference type="ARBA" id="ARBA00023242"/>
    </source>
</evidence>
<evidence type="ECO:0000256" key="1">
    <source>
        <dbReference type="ARBA" id="ARBA00022737"/>
    </source>
</evidence>
<feature type="region of interest" description="Disordered" evidence="4">
    <location>
        <begin position="1"/>
        <end position="52"/>
    </location>
</feature>
<evidence type="ECO:0000256" key="4">
    <source>
        <dbReference type="SAM" id="MobiDB-lite"/>
    </source>
</evidence>
<dbReference type="InterPro" id="IPR016024">
    <property type="entry name" value="ARM-type_fold"/>
</dbReference>
<evidence type="ECO:0000259" key="5">
    <source>
        <dbReference type="PROSITE" id="PS50303"/>
    </source>
</evidence>
<dbReference type="PROSITE" id="PS50303">
    <property type="entry name" value="PUM_HD"/>
    <property type="match status" value="1"/>
</dbReference>
<dbReference type="GO" id="GO:0005730">
    <property type="term" value="C:nucleolus"/>
    <property type="evidence" value="ECO:0007669"/>
    <property type="project" value="TreeGrafter"/>
</dbReference>
<dbReference type="SMART" id="SM00025">
    <property type="entry name" value="Pumilio"/>
    <property type="match status" value="5"/>
</dbReference>
<feature type="domain" description="PUM-HD" evidence="5">
    <location>
        <begin position="431"/>
        <end position="579"/>
    </location>
</feature>
<dbReference type="InterPro" id="IPR033133">
    <property type="entry name" value="PUM-HD"/>
</dbReference>
<dbReference type="GeneTree" id="ENSGT00390000004964"/>
<dbReference type="GO" id="GO:0000472">
    <property type="term" value="P:endonucleolytic cleavage to generate mature 5'-end of SSU-rRNA from (SSU-rRNA, 5.8S rRNA, LSU-rRNA)"/>
    <property type="evidence" value="ECO:0007669"/>
    <property type="project" value="TreeGrafter"/>
</dbReference>
<organism evidence="6 7">
    <name type="scientific">Takifugu rubripes</name>
    <name type="common">Japanese pufferfish</name>
    <name type="synonym">Fugu rubripes</name>
    <dbReference type="NCBI Taxonomy" id="31033"/>
    <lineage>
        <taxon>Eukaryota</taxon>
        <taxon>Metazoa</taxon>
        <taxon>Chordata</taxon>
        <taxon>Craniata</taxon>
        <taxon>Vertebrata</taxon>
        <taxon>Euteleostomi</taxon>
        <taxon>Actinopterygii</taxon>
        <taxon>Neopterygii</taxon>
        <taxon>Teleostei</taxon>
        <taxon>Neoteleostei</taxon>
        <taxon>Acanthomorphata</taxon>
        <taxon>Eupercaria</taxon>
        <taxon>Tetraodontiformes</taxon>
        <taxon>Tetradontoidea</taxon>
        <taxon>Tetraodontidae</taxon>
        <taxon>Takifugu</taxon>
    </lineage>
</organism>
<evidence type="ECO:0000256" key="3">
    <source>
        <dbReference type="PROSITE-ProRule" id="PRU00317"/>
    </source>
</evidence>
<dbReference type="GO" id="GO:0030686">
    <property type="term" value="C:90S preribosome"/>
    <property type="evidence" value="ECO:0007669"/>
    <property type="project" value="TreeGrafter"/>
</dbReference>
<keyword evidence="2" id="KW-0539">Nucleus</keyword>
<dbReference type="InterPro" id="IPR011989">
    <property type="entry name" value="ARM-like"/>
</dbReference>
<reference evidence="6 7" key="1">
    <citation type="journal article" date="2011" name="Genome Biol. Evol.">
        <title>Integration of the genetic map and genome assembly of fugu facilitates insights into distinct features of genome evolution in teleosts and mammals.</title>
        <authorList>
            <person name="Kai W."/>
            <person name="Kikuchi K."/>
            <person name="Tohari S."/>
            <person name="Chew A.K."/>
            <person name="Tay A."/>
            <person name="Fujiwara A."/>
            <person name="Hosoya S."/>
            <person name="Suetake H."/>
            <person name="Naruse K."/>
            <person name="Brenner S."/>
            <person name="Suzuki Y."/>
            <person name="Venkatesh B."/>
        </authorList>
    </citation>
    <scope>NUCLEOTIDE SEQUENCE [LARGE SCALE GENOMIC DNA]</scope>
</reference>
<evidence type="ECO:0000313" key="7">
    <source>
        <dbReference type="Proteomes" id="UP000005226"/>
    </source>
</evidence>
<proteinExistence type="predicted"/>
<keyword evidence="1" id="KW-0677">Repeat</keyword>
<sequence length="579" mass="63705">MLTKMDERKPLKQGLKKRRQPDEGGGGGEMKRKRGGETGQKPQGDGGKKRLDALSVGYFRRVGDRLTEGFDDDEEKEMFVTNVLTEVKGKAALVASDQTGSITLQRLLQLSSPEQVGEVLAELGGESGADFKTISCDRCGGHVVESAVRQMSRFSESSPEETNTREEEEGTFEALEAQVLCLSGVVRDNSAEFLGHVHGSHVVRTLLHVLAGCIGPPRTDARAVSVIDAAASAVFQTMLTVCHRKRPKLCKQLLKRIMEYLSSRSAAPGVSPLLVFLKDQASSRLIDTVIQLAHKSLLCGLYKKHLKGQLVDLALHPIANFPVQRLTAASAKYKLFQKLFDELLQGLEAILAAGHMGVIVQLAEGCAESEERQEELIQCLLHAFHCAEPGSRHVRCLPLFMSLLTYEVYYHSDAAEGSAQTEVPLSSICYHGSRLVQALAKFKDRSLLLSSLRTLTPADLLTLATDPAGSHVLQALITSSSDKGRGKILKRLEGQYVKMACSRLGSRVLEAVWNSSSVSQRQNIAQELVGCESQLRSDQFARHVWAKFALSHFAHRKAHWQEIQTGESKKRKLFSEILE</sequence>
<dbReference type="GO" id="GO:0000056">
    <property type="term" value="P:ribosomal small subunit export from nucleus"/>
    <property type="evidence" value="ECO:0007669"/>
    <property type="project" value="TreeGrafter"/>
</dbReference>
<dbReference type="InterPro" id="IPR040000">
    <property type="entry name" value="NOP9"/>
</dbReference>
<dbReference type="Pfam" id="PF22493">
    <property type="entry name" value="PUF_NOP9"/>
    <property type="match status" value="2"/>
</dbReference>
<feature type="repeat" description="Pumilio" evidence="3">
    <location>
        <begin position="86"/>
        <end position="122"/>
    </location>
</feature>
<dbReference type="Gene3D" id="1.25.10.10">
    <property type="entry name" value="Leucine-rich Repeat Variant"/>
    <property type="match status" value="2"/>
</dbReference>
<dbReference type="PANTHER" id="PTHR13102:SF0">
    <property type="entry name" value="NUCLEOLAR PROTEIN 9"/>
    <property type="match status" value="1"/>
</dbReference>
<dbReference type="GO" id="GO:0000447">
    <property type="term" value="P:endonucleolytic cleavage in ITS1 to separate SSU-rRNA from 5.8S rRNA and LSU-rRNA from tricistronic rRNA transcript (SSU-rRNA, 5.8S rRNA, LSU-rRNA)"/>
    <property type="evidence" value="ECO:0007669"/>
    <property type="project" value="TreeGrafter"/>
</dbReference>
<reference evidence="6" key="2">
    <citation type="submission" date="2025-08" db="UniProtKB">
        <authorList>
            <consortium name="Ensembl"/>
        </authorList>
    </citation>
    <scope>IDENTIFICATION</scope>
</reference>
<dbReference type="Proteomes" id="UP000005226">
    <property type="component" value="Chromosome 22"/>
</dbReference>
<dbReference type="GO" id="GO:0030688">
    <property type="term" value="C:preribosome, small subunit precursor"/>
    <property type="evidence" value="ECO:0007669"/>
    <property type="project" value="TreeGrafter"/>
</dbReference>
<protein>
    <recommendedName>
        <fullName evidence="5">PUM-HD domain-containing protein</fullName>
    </recommendedName>
</protein>
<name>A0A674MX92_TAKRU</name>